<reference evidence="3 4" key="1">
    <citation type="submission" date="2024-09" db="EMBL/GenBank/DDBJ databases">
        <title>Chromosome-scale assembly of Riccia sorocarpa.</title>
        <authorList>
            <person name="Paukszto L."/>
        </authorList>
    </citation>
    <scope>NUCLEOTIDE SEQUENCE [LARGE SCALE GENOMIC DNA]</scope>
    <source>
        <strain evidence="3">LP-2024</strain>
        <tissue evidence="3">Aerial parts of the thallus</tissue>
    </source>
</reference>
<dbReference type="EMBL" id="JBJQOH010000003">
    <property type="protein sequence ID" value="KAL3694087.1"/>
    <property type="molecule type" value="Genomic_DNA"/>
</dbReference>
<keyword evidence="4" id="KW-1185">Reference proteome</keyword>
<dbReference type="GO" id="GO:0003677">
    <property type="term" value="F:DNA binding"/>
    <property type="evidence" value="ECO:0007669"/>
    <property type="project" value="UniProtKB-KW"/>
</dbReference>
<keyword evidence="1" id="KW-0238">DNA-binding</keyword>
<dbReference type="InterPro" id="IPR009057">
    <property type="entry name" value="Homeodomain-like_sf"/>
</dbReference>
<dbReference type="InterPro" id="IPR004875">
    <property type="entry name" value="DDE_SF_endonuclease_dom"/>
</dbReference>
<organism evidence="3 4">
    <name type="scientific">Riccia sorocarpa</name>
    <dbReference type="NCBI Taxonomy" id="122646"/>
    <lineage>
        <taxon>Eukaryota</taxon>
        <taxon>Viridiplantae</taxon>
        <taxon>Streptophyta</taxon>
        <taxon>Embryophyta</taxon>
        <taxon>Marchantiophyta</taxon>
        <taxon>Marchantiopsida</taxon>
        <taxon>Marchantiidae</taxon>
        <taxon>Marchantiales</taxon>
        <taxon>Ricciaceae</taxon>
        <taxon>Riccia</taxon>
    </lineage>
</organism>
<dbReference type="PANTHER" id="PTHR19303">
    <property type="entry name" value="TRANSPOSON"/>
    <property type="match status" value="1"/>
</dbReference>
<dbReference type="InterPro" id="IPR006600">
    <property type="entry name" value="HTH_CenpB_DNA-bd_dom"/>
</dbReference>
<name>A0ABD3HU70_9MARC</name>
<proteinExistence type="predicted"/>
<sequence>MTNRSLSAWACSEFQVKVSEPTVCRILKKQHQFLTGIQRGDRKRKKECLNPELEESLYRWFLALQQARVSISDELIMVKARLLHDRMIDAERELKDCKYTNGWAEGFKRRHNIRLRIKHAPTQSTLADQVLAGEKKDKEHITVALTSNMDGSIKFPPLVINKSKMPRAFSGRGIRNPGNLGIQWFYNKKAWMTGAVFETWLLSFDLHLANLGRKKVILLLDTAPGHIASHLESKLQVTKVIFLPPNTTSRFQPMDAGILKSFKAQYRKLSLLRHVEDFKAGKVTKLDVYDAVIMSEKAWRIHVTVQTIKNCWMHTGLVHHVDSRAFPAERDLDLNLELADGDLEHQIEDITQLLDRLSIFQPMASTDNRMETEEYLDIDDVHNASTFDLDDLLTVPELENDEVEAEDEELMLEAETIVHWLDVQLALNKLPPTLHNRRLISAICVQS</sequence>
<accession>A0ABD3HU70</accession>
<dbReference type="Pfam" id="PF03184">
    <property type="entry name" value="DDE_1"/>
    <property type="match status" value="1"/>
</dbReference>
<dbReference type="Proteomes" id="UP001633002">
    <property type="component" value="Unassembled WGS sequence"/>
</dbReference>
<evidence type="ECO:0000313" key="4">
    <source>
        <dbReference type="Proteomes" id="UP001633002"/>
    </source>
</evidence>
<gene>
    <name evidence="3" type="ORF">R1sor_007738</name>
</gene>
<protein>
    <recommendedName>
        <fullName evidence="2">HTH CENPB-type domain-containing protein</fullName>
    </recommendedName>
</protein>
<evidence type="ECO:0000256" key="1">
    <source>
        <dbReference type="ARBA" id="ARBA00023125"/>
    </source>
</evidence>
<dbReference type="SMART" id="SM00674">
    <property type="entry name" value="CENPB"/>
    <property type="match status" value="1"/>
</dbReference>
<dbReference type="PROSITE" id="PS51253">
    <property type="entry name" value="HTH_CENPB"/>
    <property type="match status" value="1"/>
</dbReference>
<feature type="domain" description="HTH CENPB-type" evidence="2">
    <location>
        <begin position="41"/>
        <end position="117"/>
    </location>
</feature>
<evidence type="ECO:0000259" key="2">
    <source>
        <dbReference type="PROSITE" id="PS51253"/>
    </source>
</evidence>
<dbReference type="Pfam" id="PF03221">
    <property type="entry name" value="HTH_Tnp_Tc5"/>
    <property type="match status" value="1"/>
</dbReference>
<dbReference type="AlphaFoldDB" id="A0ABD3HU70"/>
<dbReference type="InterPro" id="IPR050863">
    <property type="entry name" value="CenT-Element_Derived"/>
</dbReference>
<comment type="caution">
    <text evidence="3">The sequence shown here is derived from an EMBL/GenBank/DDBJ whole genome shotgun (WGS) entry which is preliminary data.</text>
</comment>
<evidence type="ECO:0000313" key="3">
    <source>
        <dbReference type="EMBL" id="KAL3694087.1"/>
    </source>
</evidence>
<dbReference type="PANTHER" id="PTHR19303:SF73">
    <property type="entry name" value="PROTEIN PDC2"/>
    <property type="match status" value="1"/>
</dbReference>
<dbReference type="SUPFAM" id="SSF46689">
    <property type="entry name" value="Homeodomain-like"/>
    <property type="match status" value="1"/>
</dbReference>
<dbReference type="Gene3D" id="1.10.10.60">
    <property type="entry name" value="Homeodomain-like"/>
    <property type="match status" value="1"/>
</dbReference>